<proteinExistence type="predicted"/>
<dbReference type="AlphaFoldDB" id="A0A4Y2D6L2"/>
<name>A0A4Y2D6L2_ARAVE</name>
<accession>A0A4Y2D6L2</accession>
<evidence type="ECO:0000313" key="2">
    <source>
        <dbReference type="Proteomes" id="UP000499080"/>
    </source>
</evidence>
<dbReference type="EMBL" id="BGPR01088431">
    <property type="protein sequence ID" value="GBM11215.1"/>
    <property type="molecule type" value="Genomic_DNA"/>
</dbReference>
<protein>
    <submittedName>
        <fullName evidence="1">Uncharacterized protein</fullName>
    </submittedName>
</protein>
<evidence type="ECO:0000313" key="1">
    <source>
        <dbReference type="EMBL" id="GBM11215.1"/>
    </source>
</evidence>
<organism evidence="1 2">
    <name type="scientific">Araneus ventricosus</name>
    <name type="common">Orbweaver spider</name>
    <name type="synonym">Epeira ventricosa</name>
    <dbReference type="NCBI Taxonomy" id="182803"/>
    <lineage>
        <taxon>Eukaryota</taxon>
        <taxon>Metazoa</taxon>
        <taxon>Ecdysozoa</taxon>
        <taxon>Arthropoda</taxon>
        <taxon>Chelicerata</taxon>
        <taxon>Arachnida</taxon>
        <taxon>Araneae</taxon>
        <taxon>Araneomorphae</taxon>
        <taxon>Entelegynae</taxon>
        <taxon>Araneoidea</taxon>
        <taxon>Araneidae</taxon>
        <taxon>Araneus</taxon>
    </lineage>
</organism>
<comment type="caution">
    <text evidence="1">The sequence shown here is derived from an EMBL/GenBank/DDBJ whole genome shotgun (WGS) entry which is preliminary data.</text>
</comment>
<dbReference type="OrthoDB" id="616263at2759"/>
<keyword evidence="2" id="KW-1185">Reference proteome</keyword>
<gene>
    <name evidence="1" type="ORF">AVEN_166242_1</name>
</gene>
<dbReference type="Proteomes" id="UP000499080">
    <property type="component" value="Unassembled WGS sequence"/>
</dbReference>
<reference evidence="1 2" key="1">
    <citation type="journal article" date="2019" name="Sci. Rep.">
        <title>Orb-weaving spider Araneus ventricosus genome elucidates the spidroin gene catalogue.</title>
        <authorList>
            <person name="Kono N."/>
            <person name="Nakamura H."/>
            <person name="Ohtoshi R."/>
            <person name="Moran D.A.P."/>
            <person name="Shinohara A."/>
            <person name="Yoshida Y."/>
            <person name="Fujiwara M."/>
            <person name="Mori M."/>
            <person name="Tomita M."/>
            <person name="Arakawa K."/>
        </authorList>
    </citation>
    <scope>NUCLEOTIDE SEQUENCE [LARGE SCALE GENOMIC DNA]</scope>
</reference>
<sequence length="118" mass="13188">MTSDSADFNAGKSEDGCTHASWPVVILLKGNHSPSLVANQVSESYCHSCSLAIRVRSFGIHLRLFCSLRSALLGCHFRNNKVVQLFVKYFLHSLGKNFSQECFLKLISRYDKYIDVGG</sequence>